<gene>
    <name evidence="8" type="primary">CEX1</name>
    <name evidence="8" type="ORF">CAAN4_F13982</name>
</gene>
<evidence type="ECO:0000313" key="8">
    <source>
        <dbReference type="EMBL" id="CAK7913911.1"/>
    </source>
</evidence>
<feature type="transmembrane region" description="Helical" evidence="6">
    <location>
        <begin position="165"/>
        <end position="184"/>
    </location>
</feature>
<keyword evidence="9" id="KW-1185">Reference proteome</keyword>
<feature type="transmembrane region" description="Helical" evidence="6">
    <location>
        <begin position="341"/>
        <end position="361"/>
    </location>
</feature>
<feature type="transmembrane region" description="Helical" evidence="6">
    <location>
        <begin position="304"/>
        <end position="329"/>
    </location>
</feature>
<comment type="similarity">
    <text evidence="2">Belongs to the major facilitator superfamily.</text>
</comment>
<proteinExistence type="inferred from homology"/>
<feature type="transmembrane region" description="Helical" evidence="6">
    <location>
        <begin position="236"/>
        <end position="254"/>
    </location>
</feature>
<reference evidence="8 9" key="1">
    <citation type="submission" date="2024-01" db="EMBL/GenBank/DDBJ databases">
        <authorList>
            <consortium name="Genoscope - CEA"/>
            <person name="William W."/>
        </authorList>
    </citation>
    <scope>NUCLEOTIDE SEQUENCE [LARGE SCALE GENOMIC DNA]</scope>
    <source>
        <strain evidence="8 9">29B2s-10</strain>
    </source>
</reference>
<evidence type="ECO:0000256" key="1">
    <source>
        <dbReference type="ARBA" id="ARBA00004141"/>
    </source>
</evidence>
<comment type="subcellular location">
    <subcellularLocation>
        <location evidence="1">Membrane</location>
        <topology evidence="1">Multi-pass membrane protein</topology>
    </subcellularLocation>
</comment>
<feature type="transmembrane region" description="Helical" evidence="6">
    <location>
        <begin position="395"/>
        <end position="420"/>
    </location>
</feature>
<feature type="transmembrane region" description="Helical" evidence="6">
    <location>
        <begin position="516"/>
        <end position="534"/>
    </location>
</feature>
<evidence type="ECO:0000256" key="4">
    <source>
        <dbReference type="ARBA" id="ARBA00022989"/>
    </source>
</evidence>
<feature type="transmembrane region" description="Helical" evidence="6">
    <location>
        <begin position="132"/>
        <end position="153"/>
    </location>
</feature>
<dbReference type="Gene3D" id="1.20.1250.20">
    <property type="entry name" value="MFS general substrate transporter like domains"/>
    <property type="match status" value="1"/>
</dbReference>
<feature type="transmembrane region" description="Helical" evidence="6">
    <location>
        <begin position="107"/>
        <end position="126"/>
    </location>
</feature>
<evidence type="ECO:0000259" key="7">
    <source>
        <dbReference type="PROSITE" id="PS50850"/>
    </source>
</evidence>
<dbReference type="Pfam" id="PF07690">
    <property type="entry name" value="MFS_1"/>
    <property type="match status" value="1"/>
</dbReference>
<feature type="transmembrane region" description="Helical" evidence="6">
    <location>
        <begin position="39"/>
        <end position="56"/>
    </location>
</feature>
<evidence type="ECO:0000256" key="3">
    <source>
        <dbReference type="ARBA" id="ARBA00022692"/>
    </source>
</evidence>
<dbReference type="PANTHER" id="PTHR23501">
    <property type="entry name" value="MAJOR FACILITATOR SUPERFAMILY"/>
    <property type="match status" value="1"/>
</dbReference>
<accession>A0ABP0EJF4</accession>
<evidence type="ECO:0000313" key="9">
    <source>
        <dbReference type="Proteomes" id="UP001497600"/>
    </source>
</evidence>
<dbReference type="Proteomes" id="UP001497600">
    <property type="component" value="Chromosome F"/>
</dbReference>
<evidence type="ECO:0000256" key="2">
    <source>
        <dbReference type="ARBA" id="ARBA00008335"/>
    </source>
</evidence>
<protein>
    <submittedName>
        <fullName evidence="8">Citrate exporter 1</fullName>
    </submittedName>
</protein>
<feature type="transmembrane region" description="Helical" evidence="6">
    <location>
        <begin position="368"/>
        <end position="389"/>
    </location>
</feature>
<feature type="transmembrane region" description="Helical" evidence="6">
    <location>
        <begin position="266"/>
        <end position="284"/>
    </location>
</feature>
<feature type="domain" description="Major facilitator superfamily (MFS) profile" evidence="7">
    <location>
        <begin position="42"/>
        <end position="539"/>
    </location>
</feature>
<feature type="transmembrane region" description="Helical" evidence="6">
    <location>
        <begin position="76"/>
        <end position="95"/>
    </location>
</feature>
<evidence type="ECO:0000256" key="5">
    <source>
        <dbReference type="ARBA" id="ARBA00023136"/>
    </source>
</evidence>
<sequence length="570" mass="62031">MSSETHAKLGTVTVVVTEKRDLSDKLGDSHVNLLPRKQVLIVLLAVSLGLFISFADQTGVTVAMSQIGKDLNAQTTINWAGTSSLLANTICQVLFGRLSDIYGRKSVLLTCIGILAISDLACGFAQTGVQFFIFRAFAGIGNGGVSSLSMVILSDVVTLKQRGKYQGILGASVGVGNAIGPFIMSAFAKSSSWRSFYYTLTPIVVLVGISIYFLVPGTSDSDRVLSSSEKLKTIDYWGILSSSSSLTLLLVAISGGGTSYSWNSPLIISMFSIGGVLFATFLIIEWKVSKLPMIPLRLFKNPSLCLILASNFFFGMTYYSVLFYIPYYFQIIRQNSEIESSVFILPLVLCQALFSTVSGNIVTYTGHYIFVVLAGYSIWLLSCGLLIIWNVNTNYGVNVIVLLLMGIGVGSTFQPTMVAAQAQSKKADRAVVISTRNVIRSFGGAVGIAISSTVISNTMYAKIEQGLVNPELIANISKEYLYYMKDHIYNQIEVDKLTPTQVEIIKSMYMNSMRNYFYLLSPFIGLCLISSFFVKDRGLQCIDEINIGGRKNVESGISTSTSRTSAMSSV</sequence>
<keyword evidence="4 6" id="KW-1133">Transmembrane helix</keyword>
<dbReference type="PROSITE" id="PS50850">
    <property type="entry name" value="MFS"/>
    <property type="match status" value="1"/>
</dbReference>
<dbReference type="PANTHER" id="PTHR23501:SF78">
    <property type="entry name" value="MAJOR FACILITATOR SUPERFAMILY (MFS) PROFILE DOMAIN-CONTAINING PROTEIN-RELATED"/>
    <property type="match status" value="1"/>
</dbReference>
<name>A0ABP0EJF4_9ASCO</name>
<organism evidence="8 9">
    <name type="scientific">[Candida] anglica</name>
    <dbReference type="NCBI Taxonomy" id="148631"/>
    <lineage>
        <taxon>Eukaryota</taxon>
        <taxon>Fungi</taxon>
        <taxon>Dikarya</taxon>
        <taxon>Ascomycota</taxon>
        <taxon>Saccharomycotina</taxon>
        <taxon>Pichiomycetes</taxon>
        <taxon>Debaryomycetaceae</taxon>
        <taxon>Kurtzmaniella</taxon>
    </lineage>
</organism>
<dbReference type="EMBL" id="OZ004258">
    <property type="protein sequence ID" value="CAK7913911.1"/>
    <property type="molecule type" value="Genomic_DNA"/>
</dbReference>
<keyword evidence="5 6" id="KW-0472">Membrane</keyword>
<dbReference type="Gene3D" id="1.20.1720.10">
    <property type="entry name" value="Multidrug resistance protein D"/>
    <property type="match status" value="1"/>
</dbReference>
<keyword evidence="3 6" id="KW-0812">Transmembrane</keyword>
<dbReference type="InterPro" id="IPR036259">
    <property type="entry name" value="MFS_trans_sf"/>
</dbReference>
<dbReference type="InterPro" id="IPR020846">
    <property type="entry name" value="MFS_dom"/>
</dbReference>
<feature type="transmembrane region" description="Helical" evidence="6">
    <location>
        <begin position="196"/>
        <end position="215"/>
    </location>
</feature>
<dbReference type="SUPFAM" id="SSF103473">
    <property type="entry name" value="MFS general substrate transporter"/>
    <property type="match status" value="1"/>
</dbReference>
<evidence type="ECO:0000256" key="6">
    <source>
        <dbReference type="SAM" id="Phobius"/>
    </source>
</evidence>
<dbReference type="InterPro" id="IPR011701">
    <property type="entry name" value="MFS"/>
</dbReference>